<dbReference type="PROSITE" id="PS50943">
    <property type="entry name" value="HTH_CROC1"/>
    <property type="match status" value="1"/>
</dbReference>
<organism evidence="2 3">
    <name type="scientific">Prosthecobacter dejongeii</name>
    <dbReference type="NCBI Taxonomy" id="48465"/>
    <lineage>
        <taxon>Bacteria</taxon>
        <taxon>Pseudomonadati</taxon>
        <taxon>Verrucomicrobiota</taxon>
        <taxon>Verrucomicrobiia</taxon>
        <taxon>Verrucomicrobiales</taxon>
        <taxon>Verrucomicrobiaceae</taxon>
        <taxon>Prosthecobacter</taxon>
    </lineage>
</organism>
<reference evidence="2 3" key="1">
    <citation type="submission" date="2020-08" db="EMBL/GenBank/DDBJ databases">
        <title>Genomic Encyclopedia of Type Strains, Phase IV (KMG-IV): sequencing the most valuable type-strain genomes for metagenomic binning, comparative biology and taxonomic classification.</title>
        <authorList>
            <person name="Goeker M."/>
        </authorList>
    </citation>
    <scope>NUCLEOTIDE SEQUENCE [LARGE SCALE GENOMIC DNA]</scope>
    <source>
        <strain evidence="2 3">DSM 12251</strain>
    </source>
</reference>
<keyword evidence="2" id="KW-0238">DNA-binding</keyword>
<feature type="domain" description="HTH cro/C1-type" evidence="1">
    <location>
        <begin position="2"/>
        <end position="50"/>
    </location>
</feature>
<dbReference type="Gene3D" id="1.10.260.40">
    <property type="entry name" value="lambda repressor-like DNA-binding domains"/>
    <property type="match status" value="1"/>
</dbReference>
<dbReference type="InterPro" id="IPR010982">
    <property type="entry name" value="Lambda_DNA-bd_dom_sf"/>
</dbReference>
<dbReference type="Pfam" id="PF01381">
    <property type="entry name" value="HTH_3"/>
    <property type="match status" value="1"/>
</dbReference>
<dbReference type="EMBL" id="JACHIF010000005">
    <property type="protein sequence ID" value="MBB5038640.1"/>
    <property type="molecule type" value="Genomic_DNA"/>
</dbReference>
<evidence type="ECO:0000259" key="1">
    <source>
        <dbReference type="PROSITE" id="PS50943"/>
    </source>
</evidence>
<name>A0A7W7YMD8_9BACT</name>
<keyword evidence="3" id="KW-1185">Reference proteome</keyword>
<comment type="caution">
    <text evidence="2">The sequence shown here is derived from an EMBL/GenBank/DDBJ whole genome shotgun (WGS) entry which is preliminary data.</text>
</comment>
<dbReference type="CDD" id="cd00093">
    <property type="entry name" value="HTH_XRE"/>
    <property type="match status" value="1"/>
</dbReference>
<dbReference type="GO" id="GO:0003677">
    <property type="term" value="F:DNA binding"/>
    <property type="evidence" value="ECO:0007669"/>
    <property type="project" value="UniProtKB-KW"/>
</dbReference>
<dbReference type="AlphaFoldDB" id="A0A7W7YMD8"/>
<sequence length="56" mass="6005">MRKGISANKLAAQVGLARTTITHLESDDACPTYWVLLKIADGLGVDFPALVAESFE</sequence>
<protein>
    <submittedName>
        <fullName evidence="2">DNA-binding XRE family transcriptional regulator</fullName>
    </submittedName>
</protein>
<gene>
    <name evidence="2" type="ORF">HNQ64_002903</name>
</gene>
<evidence type="ECO:0000313" key="2">
    <source>
        <dbReference type="EMBL" id="MBB5038640.1"/>
    </source>
</evidence>
<accession>A0A7W7YMD8</accession>
<dbReference type="SUPFAM" id="SSF47413">
    <property type="entry name" value="lambda repressor-like DNA-binding domains"/>
    <property type="match status" value="1"/>
</dbReference>
<proteinExistence type="predicted"/>
<dbReference type="InterPro" id="IPR001387">
    <property type="entry name" value="Cro/C1-type_HTH"/>
</dbReference>
<dbReference type="Proteomes" id="UP000534294">
    <property type="component" value="Unassembled WGS sequence"/>
</dbReference>
<evidence type="ECO:0000313" key="3">
    <source>
        <dbReference type="Proteomes" id="UP000534294"/>
    </source>
</evidence>